<dbReference type="InterPro" id="IPR016161">
    <property type="entry name" value="Ald_DH/histidinol_DH"/>
</dbReference>
<keyword evidence="4 7" id="KW-0521">NADP</keyword>
<evidence type="ECO:0000256" key="7">
    <source>
        <dbReference type="HAMAP-Rule" id="MF_00412"/>
    </source>
</evidence>
<organism evidence="9 10">
    <name type="scientific">Dehalobacterium formicoaceticum</name>
    <dbReference type="NCBI Taxonomy" id="51515"/>
    <lineage>
        <taxon>Bacteria</taxon>
        <taxon>Bacillati</taxon>
        <taxon>Bacillota</taxon>
        <taxon>Clostridia</taxon>
        <taxon>Eubacteriales</taxon>
        <taxon>Peptococcaceae</taxon>
        <taxon>Dehalobacterium</taxon>
    </lineage>
</organism>
<comment type="catalytic activity">
    <reaction evidence="6 7">
        <text>L-glutamate 5-semialdehyde + phosphate + NADP(+) = L-glutamyl 5-phosphate + NADPH + H(+)</text>
        <dbReference type="Rhea" id="RHEA:19541"/>
        <dbReference type="ChEBI" id="CHEBI:15378"/>
        <dbReference type="ChEBI" id="CHEBI:43474"/>
        <dbReference type="ChEBI" id="CHEBI:57783"/>
        <dbReference type="ChEBI" id="CHEBI:58066"/>
        <dbReference type="ChEBI" id="CHEBI:58274"/>
        <dbReference type="ChEBI" id="CHEBI:58349"/>
        <dbReference type="EC" id="1.2.1.41"/>
    </reaction>
</comment>
<evidence type="ECO:0000256" key="1">
    <source>
        <dbReference type="ARBA" id="ARBA00004985"/>
    </source>
</evidence>
<dbReference type="InterPro" id="IPR012134">
    <property type="entry name" value="Glu-5-SA_DH"/>
</dbReference>
<evidence type="ECO:0000256" key="6">
    <source>
        <dbReference type="ARBA" id="ARBA00049024"/>
    </source>
</evidence>
<dbReference type="NCBIfam" id="NF001221">
    <property type="entry name" value="PRK00197.1"/>
    <property type="match status" value="1"/>
</dbReference>
<dbReference type="PIRSF" id="PIRSF000151">
    <property type="entry name" value="GPR"/>
    <property type="match status" value="1"/>
</dbReference>
<dbReference type="Pfam" id="PF00171">
    <property type="entry name" value="Aldedh"/>
    <property type="match status" value="1"/>
</dbReference>
<dbReference type="InterPro" id="IPR000965">
    <property type="entry name" value="GPR_dom"/>
</dbReference>
<reference evidence="9 10" key="1">
    <citation type="submission" date="2022-08" db="EMBL/GenBank/DDBJ databases">
        <title>Proteogenomics of the novel Dehalobacterium formicoaceticum strain EZ94 highlights a key role of methyltransferases during anaerobic dichloromethane degradation.</title>
        <authorList>
            <person name="Wasmund K."/>
        </authorList>
    </citation>
    <scope>NUCLEOTIDE SEQUENCE [LARGE SCALE GENOMIC DNA]</scope>
    <source>
        <strain evidence="9 10">EZ94</strain>
    </source>
</reference>
<comment type="function">
    <text evidence="7">Catalyzes the NADPH-dependent reduction of L-glutamate 5-phosphate into L-glutamate 5-semialdehyde and phosphate. The product spontaneously undergoes cyclization to form 1-pyrroline-5-carboxylate.</text>
</comment>
<feature type="domain" description="Aldehyde dehydrogenase" evidence="8">
    <location>
        <begin position="79"/>
        <end position="287"/>
    </location>
</feature>
<dbReference type="PROSITE" id="PS01223">
    <property type="entry name" value="PROA"/>
    <property type="match status" value="1"/>
</dbReference>
<dbReference type="InterPro" id="IPR020593">
    <property type="entry name" value="G-glutamylP_reductase_CS"/>
</dbReference>
<dbReference type="CDD" id="cd07079">
    <property type="entry name" value="ALDH_F18-19_ProA-GPR"/>
    <property type="match status" value="1"/>
</dbReference>
<dbReference type="EMBL" id="JANPWE010000006">
    <property type="protein sequence ID" value="MCR6546259.1"/>
    <property type="molecule type" value="Genomic_DNA"/>
</dbReference>
<dbReference type="HAMAP" id="MF_00412">
    <property type="entry name" value="ProA"/>
    <property type="match status" value="1"/>
</dbReference>
<dbReference type="InterPro" id="IPR015590">
    <property type="entry name" value="Aldehyde_DH_dom"/>
</dbReference>
<gene>
    <name evidence="7" type="primary">proA</name>
    <name evidence="9" type="ORF">NVS47_12175</name>
</gene>
<dbReference type="RefSeq" id="WP_089611700.1">
    <property type="nucleotide sequence ID" value="NZ_CP022121.1"/>
</dbReference>
<keyword evidence="3 7" id="KW-0641">Proline biosynthesis</keyword>
<keyword evidence="7" id="KW-0963">Cytoplasm</keyword>
<accession>A0ABT1Y5V6</accession>
<comment type="caution">
    <text evidence="9">The sequence shown here is derived from an EMBL/GenBank/DDBJ whole genome shotgun (WGS) entry which is preliminary data.</text>
</comment>
<dbReference type="NCBIfam" id="TIGR00407">
    <property type="entry name" value="proA"/>
    <property type="match status" value="1"/>
</dbReference>
<keyword evidence="2 7" id="KW-0028">Amino-acid biosynthesis</keyword>
<dbReference type="PANTHER" id="PTHR11063:SF8">
    <property type="entry name" value="DELTA-1-PYRROLINE-5-CARBOXYLATE SYNTHASE"/>
    <property type="match status" value="1"/>
</dbReference>
<dbReference type="Gene3D" id="3.40.605.10">
    <property type="entry name" value="Aldehyde Dehydrogenase, Chain A, domain 1"/>
    <property type="match status" value="1"/>
</dbReference>
<evidence type="ECO:0000256" key="5">
    <source>
        <dbReference type="ARBA" id="ARBA00023002"/>
    </source>
</evidence>
<evidence type="ECO:0000256" key="2">
    <source>
        <dbReference type="ARBA" id="ARBA00022605"/>
    </source>
</evidence>
<sequence length="418" mass="45527">MNWQERWQEIGKTGQEAAQFLNLASATEKNQALARMGAALVQNTSCILEENEKDMALGREKGLPGPLLDRLMLNEKRIQEMADGLQALINLDDPIGEVLGMQKRPNGLVIGKKRVPLGVVGMIYEARPNVTADAAGLCLKTGNAVILKGGSEAFFSNQVLTRILRQGLKESGFPEGCIQFVASRDREEVDRMIQMKEYLDVIIPRGGAGLIQHVVQHATVPVIETGVGNCHTYIDQDADPEMAVRIAVNAKTHRPGVCNAMETLLVHGEIAPLILPALQEKLEDLGVELRGCARTCTLLPGLTPAQEADWSTEYLDLILAVKVVENLDEALAHIHTYGTKHSEAIVTNHYGRAQKFLEEVDAAAVYVNASTRFTDGAQFGFGAEIGISTQKLHARGPMGLEALTTIKYIIYGSGQIRS</sequence>
<name>A0ABT1Y5V6_9FIRM</name>
<comment type="similarity">
    <text evidence="7">Belongs to the gamma-glutamyl phosphate reductase family.</text>
</comment>
<protein>
    <recommendedName>
        <fullName evidence="7">Gamma-glutamyl phosphate reductase</fullName>
        <shortName evidence="7">GPR</shortName>
        <ecNumber evidence="7">1.2.1.41</ecNumber>
    </recommendedName>
    <alternativeName>
        <fullName evidence="7">Glutamate-5-semialdehyde dehydrogenase</fullName>
    </alternativeName>
    <alternativeName>
        <fullName evidence="7">Glutamyl-gamma-semialdehyde dehydrogenase</fullName>
        <shortName evidence="7">GSA dehydrogenase</shortName>
    </alternativeName>
</protein>
<dbReference type="SUPFAM" id="SSF53720">
    <property type="entry name" value="ALDH-like"/>
    <property type="match status" value="1"/>
</dbReference>
<dbReference type="GO" id="GO:0004350">
    <property type="term" value="F:glutamate-5-semialdehyde dehydrogenase activity"/>
    <property type="evidence" value="ECO:0007669"/>
    <property type="project" value="UniProtKB-EC"/>
</dbReference>
<dbReference type="Gene3D" id="3.40.309.10">
    <property type="entry name" value="Aldehyde Dehydrogenase, Chain A, domain 2"/>
    <property type="match status" value="1"/>
</dbReference>
<dbReference type="InterPro" id="IPR016162">
    <property type="entry name" value="Ald_DH_N"/>
</dbReference>
<dbReference type="Proteomes" id="UP001524944">
    <property type="component" value="Unassembled WGS sequence"/>
</dbReference>
<comment type="subcellular location">
    <subcellularLocation>
        <location evidence="7">Cytoplasm</location>
    </subcellularLocation>
</comment>
<dbReference type="InterPro" id="IPR016163">
    <property type="entry name" value="Ald_DH_C"/>
</dbReference>
<dbReference type="PANTHER" id="PTHR11063">
    <property type="entry name" value="GLUTAMATE SEMIALDEHYDE DEHYDROGENASE"/>
    <property type="match status" value="1"/>
</dbReference>
<evidence type="ECO:0000256" key="3">
    <source>
        <dbReference type="ARBA" id="ARBA00022650"/>
    </source>
</evidence>
<evidence type="ECO:0000313" key="9">
    <source>
        <dbReference type="EMBL" id="MCR6546259.1"/>
    </source>
</evidence>
<evidence type="ECO:0000313" key="10">
    <source>
        <dbReference type="Proteomes" id="UP001524944"/>
    </source>
</evidence>
<keyword evidence="5 7" id="KW-0560">Oxidoreductase</keyword>
<dbReference type="EC" id="1.2.1.41" evidence="7"/>
<comment type="pathway">
    <text evidence="1 7">Amino-acid biosynthesis; L-proline biosynthesis; L-glutamate 5-semialdehyde from L-glutamate: step 2/2.</text>
</comment>
<proteinExistence type="inferred from homology"/>
<evidence type="ECO:0000259" key="8">
    <source>
        <dbReference type="Pfam" id="PF00171"/>
    </source>
</evidence>
<keyword evidence="10" id="KW-1185">Reference proteome</keyword>
<evidence type="ECO:0000256" key="4">
    <source>
        <dbReference type="ARBA" id="ARBA00022857"/>
    </source>
</evidence>